<sequence length="167" mass="19818">MTINQELFTIFEDKIKPHIFINQENKCWEWTRSLSGGYGQFHPNGFLGKNESVHRFVYKVFNGEITKEEVVRHTCHNRRRCNPEHLMKGTSKDNWWDSEEKHRAALKKLRKKTGWNVNGKRYPTCRIACEITGLPMNTLIKYTDCNGVFNLEEYRKVCRNMGYTLKL</sequence>
<dbReference type="InterPro" id="IPR003615">
    <property type="entry name" value="HNH_nuc"/>
</dbReference>
<evidence type="ECO:0000313" key="3">
    <source>
        <dbReference type="Proteomes" id="UP000317703"/>
    </source>
</evidence>
<keyword evidence="2" id="KW-0378">Hydrolase</keyword>
<proteinExistence type="predicted"/>
<name>A0A514TUS5_9CAUD</name>
<feature type="domain" description="HNH nuclease" evidence="1">
    <location>
        <begin position="53"/>
        <end position="94"/>
    </location>
</feature>
<evidence type="ECO:0000313" key="2">
    <source>
        <dbReference type="EMBL" id="QDJ96774.1"/>
    </source>
</evidence>
<dbReference type="GO" id="GO:0004519">
    <property type="term" value="F:endonuclease activity"/>
    <property type="evidence" value="ECO:0007669"/>
    <property type="project" value="UniProtKB-KW"/>
</dbReference>
<dbReference type="Pfam" id="PF13392">
    <property type="entry name" value="HNH_3"/>
    <property type="match status" value="1"/>
</dbReference>
<dbReference type="InterPro" id="IPR044925">
    <property type="entry name" value="His-Me_finger_sf"/>
</dbReference>
<keyword evidence="3" id="KW-1185">Reference proteome</keyword>
<keyword evidence="2" id="KW-0540">Nuclease</keyword>
<accession>A0A514TUS5</accession>
<dbReference type="Proteomes" id="UP000317703">
    <property type="component" value="Segment"/>
</dbReference>
<organism evidence="2 3">
    <name type="scientific">Aeromonas phage PS1</name>
    <dbReference type="NCBI Taxonomy" id="2591406"/>
    <lineage>
        <taxon>Viruses</taxon>
        <taxon>Duplodnaviria</taxon>
        <taxon>Heunggongvirae</taxon>
        <taxon>Uroviricota</taxon>
        <taxon>Caudoviricetes</taxon>
        <taxon>Chimalliviridae</taxon>
        <taxon>Ferozepurvirus</taxon>
        <taxon>Ferozepurvirus PS1</taxon>
    </lineage>
</organism>
<evidence type="ECO:0000259" key="1">
    <source>
        <dbReference type="Pfam" id="PF13392"/>
    </source>
</evidence>
<gene>
    <name evidence="2" type="ORF">PS1_0016</name>
</gene>
<dbReference type="SUPFAM" id="SSF54060">
    <property type="entry name" value="His-Me finger endonucleases"/>
    <property type="match status" value="1"/>
</dbReference>
<protein>
    <submittedName>
        <fullName evidence="2">HNH endonuclease</fullName>
    </submittedName>
</protein>
<dbReference type="Gene3D" id="3.90.75.20">
    <property type="match status" value="1"/>
</dbReference>
<reference evidence="2" key="1">
    <citation type="submission" date="2019-06" db="EMBL/GenBank/DDBJ databases">
        <title>Complete genome sequence of Aeromonas hydrophila bacteriophage PS1.</title>
        <authorList>
            <person name="Rai S."/>
            <person name="Tyagi A."/>
            <person name="Kumar N."/>
            <person name="Singh N."/>
        </authorList>
    </citation>
    <scope>NUCLEOTIDE SEQUENCE [LARGE SCALE GENOMIC DNA]</scope>
</reference>
<dbReference type="EMBL" id="MN032614">
    <property type="protein sequence ID" value="QDJ96774.1"/>
    <property type="molecule type" value="Genomic_DNA"/>
</dbReference>
<keyword evidence="2" id="KW-0255">Endonuclease</keyword>